<dbReference type="NCBIfam" id="TIGR00872">
    <property type="entry name" value="gnd_rel"/>
    <property type="match status" value="1"/>
</dbReference>
<comment type="caution">
    <text evidence="5">The sequence shown here is derived from an EMBL/GenBank/DDBJ whole genome shotgun (WGS) entry which is preliminary data.</text>
</comment>
<evidence type="ECO:0000259" key="4">
    <source>
        <dbReference type="SMART" id="SM01350"/>
    </source>
</evidence>
<dbReference type="InterPro" id="IPR036291">
    <property type="entry name" value="NAD(P)-bd_dom_sf"/>
</dbReference>
<evidence type="ECO:0000313" key="6">
    <source>
        <dbReference type="Proteomes" id="UP001139006"/>
    </source>
</evidence>
<dbReference type="RefSeq" id="WP_253361672.1">
    <property type="nucleotide sequence ID" value="NZ_JAIULA010000021.1"/>
</dbReference>
<comment type="similarity">
    <text evidence="1">Belongs to the 6-phosphogluconate dehydrogenase family.</text>
</comment>
<dbReference type="InterPro" id="IPR008927">
    <property type="entry name" value="6-PGluconate_DH-like_C_sf"/>
</dbReference>
<dbReference type="InterPro" id="IPR006184">
    <property type="entry name" value="6PGdom_BS"/>
</dbReference>
<feature type="domain" description="6-phosphogluconate dehydrogenase C-terminal" evidence="4">
    <location>
        <begin position="167"/>
        <end position="298"/>
    </location>
</feature>
<sequence>MQIGLIGLGKMGWNLMENMLENKISVITFDVNKTTLAKVTATDAEPAENLADLVSKMPTPRIVWLMLPAGKPTEQTISQLKELLDKDDILIDGGNSFYVESQKHAQFLAPKNIHFFDVGTSGGMSGARRNGNFMIGGEEQVFPRIKPLFEKISAPNGYLYTGPSGSGHYLKMVHNGIEYGMMQAIGEGFEVLEKSQFKYDNEAVAKMWNNGSVIRSWLMDLAQQAFAKDANLTNIKGTMHSSGEGAWTVQEAIKLHVPTPAISSALMMRYRSEEEDTMTGKVVAALRNGFGGHAMDKK</sequence>
<evidence type="ECO:0000256" key="2">
    <source>
        <dbReference type="ARBA" id="ARBA00023002"/>
    </source>
</evidence>
<keyword evidence="3" id="KW-0311">Gluconate utilization</keyword>
<evidence type="ECO:0000256" key="1">
    <source>
        <dbReference type="ARBA" id="ARBA00008419"/>
    </source>
</evidence>
<evidence type="ECO:0000256" key="3">
    <source>
        <dbReference type="ARBA" id="ARBA00023064"/>
    </source>
</evidence>
<dbReference type="Gene3D" id="3.40.50.720">
    <property type="entry name" value="NAD(P)-binding Rossmann-like Domain"/>
    <property type="match status" value="1"/>
</dbReference>
<dbReference type="EMBL" id="JAIULA010000021">
    <property type="protein sequence ID" value="MCP0887624.1"/>
    <property type="molecule type" value="Genomic_DNA"/>
</dbReference>
<proteinExistence type="inferred from homology"/>
<dbReference type="SUPFAM" id="SSF48179">
    <property type="entry name" value="6-phosphogluconate dehydrogenase C-terminal domain-like"/>
    <property type="match status" value="1"/>
</dbReference>
<organism evidence="5 6">
    <name type="scientific">Ligilactobacillus ubinensis</name>
    <dbReference type="NCBI Taxonomy" id="2876789"/>
    <lineage>
        <taxon>Bacteria</taxon>
        <taxon>Bacillati</taxon>
        <taxon>Bacillota</taxon>
        <taxon>Bacilli</taxon>
        <taxon>Lactobacillales</taxon>
        <taxon>Lactobacillaceae</taxon>
        <taxon>Ligilactobacillus</taxon>
    </lineage>
</organism>
<reference evidence="5 6" key="1">
    <citation type="journal article" date="2023" name="Int. J. Syst. Evol. Microbiol.">
        <title>Ligilactobacillus ubinensis sp. nov., a novel species isolated from the wild ferment of a durian fruit (Durio zibethinus).</title>
        <authorList>
            <person name="Heng Y.C."/>
            <person name="Menon N."/>
            <person name="Chen B."/>
            <person name="Loo B.Z.L."/>
            <person name="Wong G.W.J."/>
            <person name="Lim A.C.H."/>
            <person name="Silvaraju S."/>
            <person name="Kittelmann S."/>
        </authorList>
    </citation>
    <scope>NUCLEOTIDE SEQUENCE [LARGE SCALE GENOMIC DNA]</scope>
    <source>
        <strain evidence="5 6">WILCCON 0076</strain>
    </source>
</reference>
<accession>A0A9X2JM79</accession>
<dbReference type="GO" id="GO:0050661">
    <property type="term" value="F:NADP binding"/>
    <property type="evidence" value="ECO:0007669"/>
    <property type="project" value="InterPro"/>
</dbReference>
<name>A0A9X2JM79_9LACO</name>
<dbReference type="PRINTS" id="PR00076">
    <property type="entry name" value="6PGDHDRGNASE"/>
</dbReference>
<dbReference type="Pfam" id="PF00393">
    <property type="entry name" value="6PGD"/>
    <property type="match status" value="1"/>
</dbReference>
<dbReference type="Pfam" id="PF03446">
    <property type="entry name" value="NAD_binding_2"/>
    <property type="match status" value="1"/>
</dbReference>
<dbReference type="GO" id="GO:0004616">
    <property type="term" value="F:phosphogluconate dehydrogenase (decarboxylating) activity"/>
    <property type="evidence" value="ECO:0007669"/>
    <property type="project" value="InterPro"/>
</dbReference>
<gene>
    <name evidence="5" type="primary">gnd</name>
    <name evidence="5" type="ORF">LB941_09800</name>
</gene>
<dbReference type="InterPro" id="IPR004849">
    <property type="entry name" value="6DGDH_YqeC"/>
</dbReference>
<dbReference type="InterPro" id="IPR006115">
    <property type="entry name" value="6PGDH_NADP-bd"/>
</dbReference>
<dbReference type="SUPFAM" id="SSF51735">
    <property type="entry name" value="NAD(P)-binding Rossmann-fold domains"/>
    <property type="match status" value="1"/>
</dbReference>
<dbReference type="SMART" id="SM01350">
    <property type="entry name" value="6PGD"/>
    <property type="match status" value="1"/>
</dbReference>
<evidence type="ECO:0000313" key="5">
    <source>
        <dbReference type="EMBL" id="MCP0887624.1"/>
    </source>
</evidence>
<dbReference type="NCBIfam" id="NF007161">
    <property type="entry name" value="PRK09599.1"/>
    <property type="match status" value="1"/>
</dbReference>
<dbReference type="PROSITE" id="PS00461">
    <property type="entry name" value="6PGD"/>
    <property type="match status" value="1"/>
</dbReference>
<dbReference type="Proteomes" id="UP001139006">
    <property type="component" value="Unassembled WGS sequence"/>
</dbReference>
<protein>
    <submittedName>
        <fullName evidence="5">Decarboxylating 6-phosphogluconate dehydrogenase</fullName>
    </submittedName>
</protein>
<dbReference type="InterPro" id="IPR006114">
    <property type="entry name" value="6PGDH_C"/>
</dbReference>
<dbReference type="GO" id="GO:0019521">
    <property type="term" value="P:D-gluconate metabolic process"/>
    <property type="evidence" value="ECO:0007669"/>
    <property type="project" value="UniProtKB-KW"/>
</dbReference>
<dbReference type="InterPro" id="IPR013328">
    <property type="entry name" value="6PGD_dom2"/>
</dbReference>
<dbReference type="PANTHER" id="PTHR11811">
    <property type="entry name" value="6-PHOSPHOGLUCONATE DEHYDROGENASE"/>
    <property type="match status" value="1"/>
</dbReference>
<dbReference type="GO" id="GO:0006098">
    <property type="term" value="P:pentose-phosphate shunt"/>
    <property type="evidence" value="ECO:0007669"/>
    <property type="project" value="InterPro"/>
</dbReference>
<keyword evidence="6" id="KW-1185">Reference proteome</keyword>
<dbReference type="Gene3D" id="1.10.1040.10">
    <property type="entry name" value="N-(1-d-carboxylethyl)-l-norvaline Dehydrogenase, domain 2"/>
    <property type="match status" value="1"/>
</dbReference>
<dbReference type="InterPro" id="IPR006183">
    <property type="entry name" value="Pgluconate_DH"/>
</dbReference>
<keyword evidence="2" id="KW-0560">Oxidoreductase</keyword>
<dbReference type="AlphaFoldDB" id="A0A9X2JM79"/>